<dbReference type="Proteomes" id="UP000799771">
    <property type="component" value="Unassembled WGS sequence"/>
</dbReference>
<dbReference type="GeneID" id="54404015"/>
<accession>A0A6A6AI04</accession>
<proteinExistence type="predicted"/>
<feature type="compositionally biased region" description="Basic residues" evidence="1">
    <location>
        <begin position="335"/>
        <end position="346"/>
    </location>
</feature>
<dbReference type="AlphaFoldDB" id="A0A6A6AI04"/>
<evidence type="ECO:0000313" key="3">
    <source>
        <dbReference type="Proteomes" id="UP000799771"/>
    </source>
</evidence>
<evidence type="ECO:0000256" key="1">
    <source>
        <dbReference type="SAM" id="MobiDB-lite"/>
    </source>
</evidence>
<organism evidence="2 3">
    <name type="scientific">Dothidotthia symphoricarpi CBS 119687</name>
    <dbReference type="NCBI Taxonomy" id="1392245"/>
    <lineage>
        <taxon>Eukaryota</taxon>
        <taxon>Fungi</taxon>
        <taxon>Dikarya</taxon>
        <taxon>Ascomycota</taxon>
        <taxon>Pezizomycotina</taxon>
        <taxon>Dothideomycetes</taxon>
        <taxon>Pleosporomycetidae</taxon>
        <taxon>Pleosporales</taxon>
        <taxon>Dothidotthiaceae</taxon>
        <taxon>Dothidotthia</taxon>
    </lineage>
</organism>
<feature type="region of interest" description="Disordered" evidence="1">
    <location>
        <begin position="1"/>
        <end position="72"/>
    </location>
</feature>
<sequence length="377" mass="43242">MFVPRAVRLKGVREQRPKPPATPSLKPPAENTRASSEDVLVEAMRRTRTTTYSPAPQQEVKDSTASKRGPRFTVKPVTPEYIAQLAAGIELIFTDYAHQEEKRQQWLEERHRVVDGEQKFIHLTAILQHPNISKMKPEVTQVLLQQALQEHPSDILEVAQNGYFVRRKPSSYPLPFVPNNSFDVVDDDGLAFWDQRTIYVEPHLRNLCQTPAKVAYWLKEHGQLKPKWLPIQAVHMLWNSCAFVVLSGNVMHDDVWRKWREANKPDDWKVMTKVEHTKRTAEYLALLEKENPRGMRKANIDASTLPAIERPAALPMDVEIVPEEPQLDVAEQPGGKKKRKRRKPNKSSHQADEVETNNSNFATEGADIDEPSRKRRG</sequence>
<feature type="region of interest" description="Disordered" evidence="1">
    <location>
        <begin position="323"/>
        <end position="377"/>
    </location>
</feature>
<evidence type="ECO:0000313" key="2">
    <source>
        <dbReference type="EMBL" id="KAF2131186.1"/>
    </source>
</evidence>
<dbReference type="EMBL" id="ML977503">
    <property type="protein sequence ID" value="KAF2131186.1"/>
    <property type="molecule type" value="Genomic_DNA"/>
</dbReference>
<dbReference type="OrthoDB" id="439993at2759"/>
<reference evidence="2" key="1">
    <citation type="journal article" date="2020" name="Stud. Mycol.">
        <title>101 Dothideomycetes genomes: a test case for predicting lifestyles and emergence of pathogens.</title>
        <authorList>
            <person name="Haridas S."/>
            <person name="Albert R."/>
            <person name="Binder M."/>
            <person name="Bloem J."/>
            <person name="Labutti K."/>
            <person name="Salamov A."/>
            <person name="Andreopoulos B."/>
            <person name="Baker S."/>
            <person name="Barry K."/>
            <person name="Bills G."/>
            <person name="Bluhm B."/>
            <person name="Cannon C."/>
            <person name="Castanera R."/>
            <person name="Culley D."/>
            <person name="Daum C."/>
            <person name="Ezra D."/>
            <person name="Gonzalez J."/>
            <person name="Henrissat B."/>
            <person name="Kuo A."/>
            <person name="Liang C."/>
            <person name="Lipzen A."/>
            <person name="Lutzoni F."/>
            <person name="Magnuson J."/>
            <person name="Mondo S."/>
            <person name="Nolan M."/>
            <person name="Ohm R."/>
            <person name="Pangilinan J."/>
            <person name="Park H.-J."/>
            <person name="Ramirez L."/>
            <person name="Alfaro M."/>
            <person name="Sun H."/>
            <person name="Tritt A."/>
            <person name="Yoshinaga Y."/>
            <person name="Zwiers L.-H."/>
            <person name="Turgeon B."/>
            <person name="Goodwin S."/>
            <person name="Spatafora J."/>
            <person name="Crous P."/>
            <person name="Grigoriev I."/>
        </authorList>
    </citation>
    <scope>NUCLEOTIDE SEQUENCE</scope>
    <source>
        <strain evidence="2">CBS 119687</strain>
    </source>
</reference>
<gene>
    <name evidence="2" type="ORF">P153DRAFT_288057</name>
</gene>
<keyword evidence="3" id="KW-1185">Reference proteome</keyword>
<name>A0A6A6AI04_9PLEO</name>
<protein>
    <submittedName>
        <fullName evidence="2">Uncharacterized protein</fullName>
    </submittedName>
</protein>
<dbReference type="RefSeq" id="XP_033525573.1">
    <property type="nucleotide sequence ID" value="XM_033663583.1"/>
</dbReference>